<dbReference type="RefSeq" id="WP_379902790.1">
    <property type="nucleotide sequence ID" value="NZ_JBHRTR010000029.1"/>
</dbReference>
<evidence type="ECO:0000256" key="3">
    <source>
        <dbReference type="ARBA" id="ARBA00022729"/>
    </source>
</evidence>
<protein>
    <submittedName>
        <fullName evidence="6">Sugar ABC transporter substrate-binding protein</fullName>
    </submittedName>
</protein>
<organism evidence="6 7">
    <name type="scientific">Marinibaculum pumilum</name>
    <dbReference type="NCBI Taxonomy" id="1766165"/>
    <lineage>
        <taxon>Bacteria</taxon>
        <taxon>Pseudomonadati</taxon>
        <taxon>Pseudomonadota</taxon>
        <taxon>Alphaproteobacteria</taxon>
        <taxon>Rhodospirillales</taxon>
        <taxon>Rhodospirillaceae</taxon>
        <taxon>Marinibaculum</taxon>
    </lineage>
</organism>
<dbReference type="Proteomes" id="UP001595528">
    <property type="component" value="Unassembled WGS sequence"/>
</dbReference>
<name>A0ABV7L420_9PROT</name>
<evidence type="ECO:0000259" key="5">
    <source>
        <dbReference type="Pfam" id="PF13407"/>
    </source>
</evidence>
<dbReference type="Pfam" id="PF13407">
    <property type="entry name" value="Peripla_BP_4"/>
    <property type="match status" value="1"/>
</dbReference>
<evidence type="ECO:0000313" key="6">
    <source>
        <dbReference type="EMBL" id="MFC3229022.1"/>
    </source>
</evidence>
<dbReference type="InterPro" id="IPR025997">
    <property type="entry name" value="SBP_2_dom"/>
</dbReference>
<keyword evidence="7" id="KW-1185">Reference proteome</keyword>
<feature type="domain" description="Periplasmic binding protein" evidence="5">
    <location>
        <begin position="44"/>
        <end position="300"/>
    </location>
</feature>
<feature type="signal peptide" evidence="4">
    <location>
        <begin position="1"/>
        <end position="25"/>
    </location>
</feature>
<gene>
    <name evidence="6" type="ORF">ACFOGJ_17385</name>
</gene>
<feature type="chain" id="PRO_5046516347" evidence="4">
    <location>
        <begin position="26"/>
        <end position="332"/>
    </location>
</feature>
<dbReference type="PANTHER" id="PTHR46847:SF1">
    <property type="entry name" value="D-ALLOSE-BINDING PERIPLASMIC PROTEIN-RELATED"/>
    <property type="match status" value="1"/>
</dbReference>
<keyword evidence="3 4" id="KW-0732">Signal</keyword>
<evidence type="ECO:0000256" key="2">
    <source>
        <dbReference type="ARBA" id="ARBA00007639"/>
    </source>
</evidence>
<dbReference type="EMBL" id="JBHRTR010000029">
    <property type="protein sequence ID" value="MFC3229022.1"/>
    <property type="molecule type" value="Genomic_DNA"/>
</dbReference>
<evidence type="ECO:0000256" key="1">
    <source>
        <dbReference type="ARBA" id="ARBA00004196"/>
    </source>
</evidence>
<comment type="subcellular location">
    <subcellularLocation>
        <location evidence="1">Cell envelope</location>
    </subcellularLocation>
</comment>
<evidence type="ECO:0000256" key="4">
    <source>
        <dbReference type="SAM" id="SignalP"/>
    </source>
</evidence>
<dbReference type="CDD" id="cd01536">
    <property type="entry name" value="PBP1_ABC_sugar_binding-like"/>
    <property type="match status" value="1"/>
</dbReference>
<dbReference type="SUPFAM" id="SSF53822">
    <property type="entry name" value="Periplasmic binding protein-like I"/>
    <property type="match status" value="1"/>
</dbReference>
<dbReference type="InterPro" id="IPR028082">
    <property type="entry name" value="Peripla_BP_I"/>
</dbReference>
<evidence type="ECO:0000313" key="7">
    <source>
        <dbReference type="Proteomes" id="UP001595528"/>
    </source>
</evidence>
<proteinExistence type="inferred from homology"/>
<dbReference type="Gene3D" id="3.40.50.2300">
    <property type="match status" value="2"/>
</dbReference>
<reference evidence="7" key="1">
    <citation type="journal article" date="2019" name="Int. J. Syst. Evol. Microbiol.">
        <title>The Global Catalogue of Microorganisms (GCM) 10K type strain sequencing project: providing services to taxonomists for standard genome sequencing and annotation.</title>
        <authorList>
            <consortium name="The Broad Institute Genomics Platform"/>
            <consortium name="The Broad Institute Genome Sequencing Center for Infectious Disease"/>
            <person name="Wu L."/>
            <person name="Ma J."/>
        </authorList>
    </citation>
    <scope>NUCLEOTIDE SEQUENCE [LARGE SCALE GENOMIC DNA]</scope>
    <source>
        <strain evidence="7">KCTC 42964</strain>
    </source>
</reference>
<accession>A0ABV7L420</accession>
<dbReference type="PANTHER" id="PTHR46847">
    <property type="entry name" value="D-ALLOSE-BINDING PERIPLASMIC PROTEIN-RELATED"/>
    <property type="match status" value="1"/>
</dbReference>
<comment type="similarity">
    <text evidence="2">Belongs to the bacterial solute-binding protein 2 family.</text>
</comment>
<comment type="caution">
    <text evidence="6">The sequence shown here is derived from an EMBL/GenBank/DDBJ whole genome shotgun (WGS) entry which is preliminary data.</text>
</comment>
<sequence length="332" mass="35142">MMQSVGRTVRRAAAAAIVGGCVALAASVPHGPAQAETDLSGKKVVFVPIAMGISLTEGWVRRMQEHAAIYGYDLDVRDAGFNTGAMSELLAKAISEKPDVLVVHNPTVQLLARQIRQAESEGIRVLQINLQSNQPSSAFVGANWNRIGREVAEDIVKECGKGSGKSGKVAIVPGQLTAADSVIMNEASFKVFEAHPEIEVVSNQASDWEPEKARQITATVLQQHPDLCAIFGHWDVHTMGAGNAVKDAGKADEVLVYATGGGEKMACDAIADGVLDRVWSYDADGQGRDAGSMIDILLQGGAGKDGAMLELESPLKIIKAGPDFDPGKCWTL</sequence>